<evidence type="ECO:0000313" key="1">
    <source>
        <dbReference type="EMBL" id="RNA00025.1"/>
    </source>
</evidence>
<accession>A0A3M7PMP0</accession>
<dbReference type="AlphaFoldDB" id="A0A3M7PMP0"/>
<comment type="caution">
    <text evidence="1">The sequence shown here is derived from an EMBL/GenBank/DDBJ whole genome shotgun (WGS) entry which is preliminary data.</text>
</comment>
<dbReference type="Proteomes" id="UP000276133">
    <property type="component" value="Unassembled WGS sequence"/>
</dbReference>
<evidence type="ECO:0000313" key="2">
    <source>
        <dbReference type="Proteomes" id="UP000276133"/>
    </source>
</evidence>
<organism evidence="1 2">
    <name type="scientific">Brachionus plicatilis</name>
    <name type="common">Marine rotifer</name>
    <name type="synonym">Brachionus muelleri</name>
    <dbReference type="NCBI Taxonomy" id="10195"/>
    <lineage>
        <taxon>Eukaryota</taxon>
        <taxon>Metazoa</taxon>
        <taxon>Spiralia</taxon>
        <taxon>Gnathifera</taxon>
        <taxon>Rotifera</taxon>
        <taxon>Eurotatoria</taxon>
        <taxon>Monogononta</taxon>
        <taxon>Pseudotrocha</taxon>
        <taxon>Ploima</taxon>
        <taxon>Brachionidae</taxon>
        <taxon>Brachionus</taxon>
    </lineage>
</organism>
<sequence>MTERIRRRLRQSLTRKVGFWMDEFIDCFNNLNIEHGFVTLFRKINHYFLTKIQLVVTRNSTGAVLTQVVVLLVKQVGNINEKSKKSFSDVLLKDEEVTCGSSYDPDRQVILRAKKNVHPNYPPHPKELRDIDIPDFF</sequence>
<dbReference type="EMBL" id="REGN01009954">
    <property type="protein sequence ID" value="RNA00025.1"/>
    <property type="molecule type" value="Genomic_DNA"/>
</dbReference>
<proteinExistence type="predicted"/>
<gene>
    <name evidence="1" type="ORF">BpHYR1_015858</name>
</gene>
<name>A0A3M7PMP0_BRAPC</name>
<reference evidence="1 2" key="1">
    <citation type="journal article" date="2018" name="Sci. Rep.">
        <title>Genomic signatures of local adaptation to the degree of environmental predictability in rotifers.</title>
        <authorList>
            <person name="Franch-Gras L."/>
            <person name="Hahn C."/>
            <person name="Garcia-Roger E.M."/>
            <person name="Carmona M.J."/>
            <person name="Serra M."/>
            <person name="Gomez A."/>
        </authorList>
    </citation>
    <scope>NUCLEOTIDE SEQUENCE [LARGE SCALE GENOMIC DNA]</scope>
    <source>
        <strain evidence="1">HYR1</strain>
    </source>
</reference>
<keyword evidence="2" id="KW-1185">Reference proteome</keyword>
<protein>
    <submittedName>
        <fullName evidence="1">Uncharacterized protein</fullName>
    </submittedName>
</protein>